<proteinExistence type="predicted"/>
<dbReference type="InterPro" id="IPR000064">
    <property type="entry name" value="NLP_P60_dom"/>
</dbReference>
<evidence type="ECO:0000313" key="7">
    <source>
        <dbReference type="EMBL" id="MBU5335127.1"/>
    </source>
</evidence>
<keyword evidence="3" id="KW-0788">Thiol protease</keyword>
<dbReference type="RefSeq" id="WP_216568286.1">
    <property type="nucleotide sequence ID" value="NZ_JAHLOQ010000002.1"/>
</dbReference>
<evidence type="ECO:0000259" key="6">
    <source>
        <dbReference type="PROSITE" id="PS51935"/>
    </source>
</evidence>
<feature type="domain" description="NlpC/P60" evidence="6">
    <location>
        <begin position="186"/>
        <end position="310"/>
    </location>
</feature>
<dbReference type="Pfam" id="PF00877">
    <property type="entry name" value="NLPC_P60"/>
    <property type="match status" value="1"/>
</dbReference>
<feature type="domain" description="SH3b" evidence="5">
    <location>
        <begin position="37"/>
        <end position="101"/>
    </location>
</feature>
<dbReference type="InterPro" id="IPR003646">
    <property type="entry name" value="SH3-like_bac-type"/>
</dbReference>
<name>A0ABS6DTW6_9FIRM</name>
<evidence type="ECO:0000313" key="8">
    <source>
        <dbReference type="Proteomes" id="UP001196301"/>
    </source>
</evidence>
<dbReference type="PROSITE" id="PS51781">
    <property type="entry name" value="SH3B"/>
    <property type="match status" value="2"/>
</dbReference>
<organism evidence="7 8">
    <name type="scientific">Intestinibacter bartlettii</name>
    <dbReference type="NCBI Taxonomy" id="261299"/>
    <lineage>
        <taxon>Bacteria</taxon>
        <taxon>Bacillati</taxon>
        <taxon>Bacillota</taxon>
        <taxon>Clostridia</taxon>
        <taxon>Peptostreptococcales</taxon>
        <taxon>Peptostreptococcaceae</taxon>
        <taxon>Intestinibacter</taxon>
    </lineage>
</organism>
<dbReference type="SMART" id="SM00287">
    <property type="entry name" value="SH3b"/>
    <property type="match status" value="2"/>
</dbReference>
<dbReference type="EMBL" id="JAHLOQ010000002">
    <property type="protein sequence ID" value="MBU5335127.1"/>
    <property type="molecule type" value="Genomic_DNA"/>
</dbReference>
<evidence type="ECO:0000256" key="3">
    <source>
        <dbReference type="ARBA" id="ARBA00022807"/>
    </source>
</evidence>
<dbReference type="Proteomes" id="UP001196301">
    <property type="component" value="Unassembled WGS sequence"/>
</dbReference>
<comment type="caution">
    <text evidence="7">The sequence shown here is derived from an EMBL/GenBank/DDBJ whole genome shotgun (WGS) entry which is preliminary data.</text>
</comment>
<sequence>MLNKNILPVATVLVLSSGINSFANGNETNIEYRNFINKTGIVTAQSGLNVRKTPKVENGNKLFAISYNTKVDVLNEENGWYKIKVNNAEGWVSSQYIKISSDNNENTTSNIYKYVNANSVNFRQGASTSSKVHQVLNKGDKVKFISKNGEWSKIEFNNKTGYMHSDYLSNTKPSSTDSTNTSSSIATKRQKIVSLAKAQIGKPYVWGAQGPNSFDCSGLMTYIYKNAVGINLPRTSTQQSTFGTTVSRSNLKEGDLIFSSTNGTGKVSHVGIYVGNGEMIHAPKPGDVVKKTNINSSYWNNAYLWSKRVL</sequence>
<feature type="signal peptide" evidence="4">
    <location>
        <begin position="1"/>
        <end position="25"/>
    </location>
</feature>
<feature type="domain" description="SH3b" evidence="5">
    <location>
        <begin position="107"/>
        <end position="172"/>
    </location>
</feature>
<dbReference type="PANTHER" id="PTHR47053">
    <property type="entry name" value="MUREIN DD-ENDOPEPTIDASE MEPH-RELATED"/>
    <property type="match status" value="1"/>
</dbReference>
<evidence type="ECO:0000256" key="1">
    <source>
        <dbReference type="ARBA" id="ARBA00022670"/>
    </source>
</evidence>
<dbReference type="Pfam" id="PF08239">
    <property type="entry name" value="SH3_3"/>
    <property type="match status" value="2"/>
</dbReference>
<keyword evidence="8" id="KW-1185">Reference proteome</keyword>
<dbReference type="PANTHER" id="PTHR47053:SF1">
    <property type="entry name" value="MUREIN DD-ENDOPEPTIDASE MEPH-RELATED"/>
    <property type="match status" value="1"/>
</dbReference>
<keyword evidence="2" id="KW-0378">Hydrolase</keyword>
<keyword evidence="1" id="KW-0645">Protease</keyword>
<evidence type="ECO:0000256" key="2">
    <source>
        <dbReference type="ARBA" id="ARBA00022801"/>
    </source>
</evidence>
<evidence type="ECO:0000256" key="4">
    <source>
        <dbReference type="SAM" id="SignalP"/>
    </source>
</evidence>
<evidence type="ECO:0000259" key="5">
    <source>
        <dbReference type="PROSITE" id="PS51781"/>
    </source>
</evidence>
<feature type="chain" id="PRO_5046622263" evidence="4">
    <location>
        <begin position="26"/>
        <end position="310"/>
    </location>
</feature>
<reference evidence="7 8" key="1">
    <citation type="submission" date="2021-06" db="EMBL/GenBank/DDBJ databases">
        <authorList>
            <person name="Sun Q."/>
            <person name="Li D."/>
        </authorList>
    </citation>
    <scope>NUCLEOTIDE SEQUENCE [LARGE SCALE GENOMIC DNA]</scope>
    <source>
        <strain evidence="7 8">N19</strain>
    </source>
</reference>
<gene>
    <name evidence="7" type="ORF">KQI20_01620</name>
</gene>
<keyword evidence="4" id="KW-0732">Signal</keyword>
<dbReference type="InterPro" id="IPR051202">
    <property type="entry name" value="Peptidase_C40"/>
</dbReference>
<protein>
    <submittedName>
        <fullName evidence="7">C40 family peptidase</fullName>
    </submittedName>
</protein>
<accession>A0ABS6DTW6</accession>
<dbReference type="PROSITE" id="PS51935">
    <property type="entry name" value="NLPC_P60"/>
    <property type="match status" value="1"/>
</dbReference>